<dbReference type="PROSITE" id="PS50179">
    <property type="entry name" value="VHS"/>
    <property type="match status" value="1"/>
</dbReference>
<gene>
    <name evidence="2" type="primary">STAM</name>
</gene>
<dbReference type="SUPFAM" id="SSF48464">
    <property type="entry name" value="ENTH/VHS domain"/>
    <property type="match status" value="1"/>
</dbReference>
<dbReference type="PANTHER" id="PTHR45929">
    <property type="entry name" value="JAK PATHWAY SIGNAL TRANSDUCTION ADAPTOR MOLECULE"/>
    <property type="match status" value="1"/>
</dbReference>
<dbReference type="Proteomes" id="UP000694402">
    <property type="component" value="Unassembled WGS sequence"/>
</dbReference>
<dbReference type="Pfam" id="PF00790">
    <property type="entry name" value="VHS"/>
    <property type="match status" value="1"/>
</dbReference>
<dbReference type="Ensembl" id="ENSOTST00005194808.1">
    <property type="protein sequence ID" value="ENSOTSP00005121642.1"/>
    <property type="gene ID" value="ENSOTSG00005024349.2"/>
</dbReference>
<protein>
    <recommendedName>
        <fullName evidence="1">VHS domain-containing protein</fullName>
    </recommendedName>
</protein>
<feature type="domain" description="VHS" evidence="1">
    <location>
        <begin position="16"/>
        <end position="49"/>
    </location>
</feature>
<accession>A0AAZ3PXN3</accession>
<evidence type="ECO:0000313" key="3">
    <source>
        <dbReference type="Proteomes" id="UP000694402"/>
    </source>
</evidence>
<reference evidence="2" key="2">
    <citation type="submission" date="2025-08" db="UniProtKB">
        <authorList>
            <consortium name="Ensembl"/>
        </authorList>
    </citation>
    <scope>IDENTIFICATION</scope>
</reference>
<dbReference type="Gene3D" id="1.25.40.90">
    <property type="match status" value="1"/>
</dbReference>
<dbReference type="PANTHER" id="PTHR45929:SF2">
    <property type="entry name" value="SIGNAL TRANSDUCING ADAPTER MOLECULE 1"/>
    <property type="match status" value="1"/>
</dbReference>
<dbReference type="AlphaFoldDB" id="A0AAZ3PXN3"/>
<evidence type="ECO:0000313" key="2">
    <source>
        <dbReference type="Ensembl" id="ENSOTSP00005121642.1"/>
    </source>
</evidence>
<sequence>MPLFTSNPFEQDVEKATSEMNTAEDWGLILDLCDKIGQSRSGLEGVPTC</sequence>
<reference evidence="2" key="3">
    <citation type="submission" date="2025-09" db="UniProtKB">
        <authorList>
            <consortium name="Ensembl"/>
        </authorList>
    </citation>
    <scope>IDENTIFICATION</scope>
</reference>
<dbReference type="GeneTree" id="ENSGT00940000157171"/>
<evidence type="ECO:0000259" key="1">
    <source>
        <dbReference type="PROSITE" id="PS50179"/>
    </source>
</evidence>
<reference evidence="3" key="1">
    <citation type="journal article" date="2018" name="PLoS ONE">
        <title>Chinook salmon (Oncorhynchus tshawytscha) genome and transcriptome.</title>
        <authorList>
            <person name="Christensen K.A."/>
            <person name="Leong J.S."/>
            <person name="Sakhrani D."/>
            <person name="Biagi C.A."/>
            <person name="Minkley D.R."/>
            <person name="Withler R.E."/>
            <person name="Rondeau E.B."/>
            <person name="Koop B.F."/>
            <person name="Devlin R.H."/>
        </authorList>
    </citation>
    <scope>NUCLEOTIDE SEQUENCE [LARGE SCALE GENOMIC DNA]</scope>
</reference>
<organism evidence="2 3">
    <name type="scientific">Oncorhynchus tshawytscha</name>
    <name type="common">Chinook salmon</name>
    <name type="synonym">Salmo tshawytscha</name>
    <dbReference type="NCBI Taxonomy" id="74940"/>
    <lineage>
        <taxon>Eukaryota</taxon>
        <taxon>Metazoa</taxon>
        <taxon>Chordata</taxon>
        <taxon>Craniata</taxon>
        <taxon>Vertebrata</taxon>
        <taxon>Euteleostomi</taxon>
        <taxon>Actinopterygii</taxon>
        <taxon>Neopterygii</taxon>
        <taxon>Teleostei</taxon>
        <taxon>Protacanthopterygii</taxon>
        <taxon>Salmoniformes</taxon>
        <taxon>Salmonidae</taxon>
        <taxon>Salmoninae</taxon>
        <taxon>Oncorhynchus</taxon>
    </lineage>
</organism>
<dbReference type="InterPro" id="IPR008942">
    <property type="entry name" value="ENTH_VHS"/>
</dbReference>
<dbReference type="InterPro" id="IPR002014">
    <property type="entry name" value="VHS_dom"/>
</dbReference>
<dbReference type="InterPro" id="IPR050670">
    <property type="entry name" value="STAM"/>
</dbReference>
<dbReference type="GO" id="GO:0033565">
    <property type="term" value="C:ESCRT-0 complex"/>
    <property type="evidence" value="ECO:0007669"/>
    <property type="project" value="TreeGrafter"/>
</dbReference>
<dbReference type="GO" id="GO:0043328">
    <property type="term" value="P:protein transport to vacuole involved in ubiquitin-dependent protein catabolic process via the multivesicular body sorting pathway"/>
    <property type="evidence" value="ECO:0007669"/>
    <property type="project" value="TreeGrafter"/>
</dbReference>
<dbReference type="GO" id="GO:0035091">
    <property type="term" value="F:phosphatidylinositol binding"/>
    <property type="evidence" value="ECO:0007669"/>
    <property type="project" value="InterPro"/>
</dbReference>
<dbReference type="GO" id="GO:0043130">
    <property type="term" value="F:ubiquitin binding"/>
    <property type="evidence" value="ECO:0007669"/>
    <property type="project" value="InterPro"/>
</dbReference>
<name>A0AAZ3PXN3_ONCTS</name>
<proteinExistence type="predicted"/>
<keyword evidence="3" id="KW-1185">Reference proteome</keyword>